<sequence>VNEAYEVNGLWRYPVKSLAGEAVKSVELDADGVVGDRRWGVRDLDTGRLASAKKPGSFGGLLDWSARITDDGTVEVAAPG</sequence>
<dbReference type="AlphaFoldDB" id="A0A382SBP8"/>
<dbReference type="Pfam" id="PF03476">
    <property type="entry name" value="MOSC_N"/>
    <property type="match status" value="1"/>
</dbReference>
<dbReference type="EMBL" id="UINC01127924">
    <property type="protein sequence ID" value="SVD07360.1"/>
    <property type="molecule type" value="Genomic_DNA"/>
</dbReference>
<name>A0A382SBP8_9ZZZZ</name>
<accession>A0A382SBP8</accession>
<dbReference type="SUPFAM" id="SSF141673">
    <property type="entry name" value="MOSC N-terminal domain-like"/>
    <property type="match status" value="1"/>
</dbReference>
<proteinExistence type="predicted"/>
<protein>
    <recommendedName>
        <fullName evidence="1">Molybdenum cofactor sulfurase middle domain-containing protein</fullName>
    </recommendedName>
</protein>
<evidence type="ECO:0000259" key="1">
    <source>
        <dbReference type="Pfam" id="PF03476"/>
    </source>
</evidence>
<gene>
    <name evidence="2" type="ORF">METZ01_LOCUS360214</name>
</gene>
<reference evidence="2" key="1">
    <citation type="submission" date="2018-05" db="EMBL/GenBank/DDBJ databases">
        <authorList>
            <person name="Lanie J.A."/>
            <person name="Ng W.-L."/>
            <person name="Kazmierczak K.M."/>
            <person name="Andrzejewski T.M."/>
            <person name="Davidsen T.M."/>
            <person name="Wayne K.J."/>
            <person name="Tettelin H."/>
            <person name="Glass J.I."/>
            <person name="Rusch D."/>
            <person name="Podicherti R."/>
            <person name="Tsui H.-C.T."/>
            <person name="Winkler M.E."/>
        </authorList>
    </citation>
    <scope>NUCLEOTIDE SEQUENCE</scope>
</reference>
<evidence type="ECO:0000313" key="2">
    <source>
        <dbReference type="EMBL" id="SVD07360.1"/>
    </source>
</evidence>
<feature type="non-terminal residue" evidence="2">
    <location>
        <position position="1"/>
    </location>
</feature>
<organism evidence="2">
    <name type="scientific">marine metagenome</name>
    <dbReference type="NCBI Taxonomy" id="408172"/>
    <lineage>
        <taxon>unclassified sequences</taxon>
        <taxon>metagenomes</taxon>
        <taxon>ecological metagenomes</taxon>
    </lineage>
</organism>
<feature type="domain" description="Molybdenum cofactor sulfurase middle" evidence="1">
    <location>
        <begin position="6"/>
        <end position="79"/>
    </location>
</feature>
<dbReference type="InterPro" id="IPR005303">
    <property type="entry name" value="MOCOS_middle"/>
</dbReference>
<feature type="non-terminal residue" evidence="2">
    <location>
        <position position="80"/>
    </location>
</feature>